<evidence type="ECO:0000256" key="1">
    <source>
        <dbReference type="ARBA" id="ARBA00004123"/>
    </source>
</evidence>
<comment type="subcellular location">
    <subcellularLocation>
        <location evidence="1">Nucleus</location>
    </subcellularLocation>
</comment>
<dbReference type="PANTHER" id="PTHR15271">
    <property type="entry name" value="CHROMATIN ASSEMBLY FACTOR 1 SUBUNIT B"/>
    <property type="match status" value="1"/>
</dbReference>
<protein>
    <submittedName>
        <fullName evidence="11">WD40-repeat-containing domain protein</fullName>
    </submittedName>
</protein>
<dbReference type="Gene3D" id="2.130.10.10">
    <property type="entry name" value="YVTN repeat-like/Quinoprotein amine dehydrogenase"/>
    <property type="match status" value="2"/>
</dbReference>
<dbReference type="PROSITE" id="PS50294">
    <property type="entry name" value="WD_REPEATS_REGION"/>
    <property type="match status" value="2"/>
</dbReference>
<dbReference type="OrthoDB" id="71227at2759"/>
<keyword evidence="7" id="KW-0234">DNA repair</keyword>
<sequence length="397" mass="43218">MKAKTLQILWHDRMPIYSVNFCPDKDGMGRFITTGGDGAVRIWKLTEDAAGAPQVNFLASLERHSGAVNVARFNPDGSILATAGDDGGILLWRRMINKPEGKGKMRAEEEAEEESWKMIASLIGATADIYDLVWSPKGEFILTGSIDNTARIWHVPSRRCVYTLADHRHYVQGVAWDPLEEYIATQSSDRSMDLIDLSVPTCQSFQRRRMMMGGDMSPDVPVMESRGLYYGEDLTSFFRRLAFTPDGSLLITPAGYQHVPGPDYSSGGGGGTEHCAHVFSRLRLTPSSPIHGSGPVAHLPGLKKAAIGIFPAPALFEPLPHSSFIEGPAASVWAVASQDGVTLYHSGMDRPIGMATGLHYATITDVAWSPDLRYLLLASTDGYCSLVALDDGELGCK</sequence>
<evidence type="ECO:0000313" key="12">
    <source>
        <dbReference type="Proteomes" id="UP000267251"/>
    </source>
</evidence>
<evidence type="ECO:0000256" key="9">
    <source>
        <dbReference type="PROSITE-ProRule" id="PRU00221"/>
    </source>
</evidence>
<dbReference type="PROSITE" id="PS50082">
    <property type="entry name" value="WD_REPEATS_2"/>
    <property type="match status" value="2"/>
</dbReference>
<dbReference type="EMBL" id="KZ987801">
    <property type="protein sequence ID" value="RKP14701.1"/>
    <property type="molecule type" value="Genomic_DNA"/>
</dbReference>
<keyword evidence="4" id="KW-0677">Repeat</keyword>
<evidence type="ECO:0000256" key="5">
    <source>
        <dbReference type="ARBA" id="ARBA00022763"/>
    </source>
</evidence>
<keyword evidence="8" id="KW-0539">Nucleus</keyword>
<evidence type="ECO:0000256" key="4">
    <source>
        <dbReference type="ARBA" id="ARBA00022737"/>
    </source>
</evidence>
<dbReference type="GO" id="GO:0006335">
    <property type="term" value="P:DNA replication-dependent chromatin assembly"/>
    <property type="evidence" value="ECO:0007669"/>
    <property type="project" value="InterPro"/>
</dbReference>
<name>A0A4P9Y8L6_9FUNG</name>
<accession>A0A4P9Y8L6</accession>
<dbReference type="InterPro" id="IPR001680">
    <property type="entry name" value="WD40_rpt"/>
</dbReference>
<evidence type="ECO:0000259" key="10">
    <source>
        <dbReference type="Pfam" id="PF24105"/>
    </source>
</evidence>
<dbReference type="GO" id="GO:0005634">
    <property type="term" value="C:nucleus"/>
    <property type="evidence" value="ECO:0007669"/>
    <property type="project" value="UniProtKB-SubCell"/>
</dbReference>
<dbReference type="PANTHER" id="PTHR15271:SF4">
    <property type="entry name" value="CHROMATIN ASSEMBLY FACTOR 1 SUBUNIT B"/>
    <property type="match status" value="1"/>
</dbReference>
<gene>
    <name evidence="11" type="ORF">BJ684DRAFT_5631</name>
</gene>
<dbReference type="GO" id="GO:0033186">
    <property type="term" value="C:CAF-1 complex"/>
    <property type="evidence" value="ECO:0007669"/>
    <property type="project" value="TreeGrafter"/>
</dbReference>
<evidence type="ECO:0000256" key="2">
    <source>
        <dbReference type="ARBA" id="ARBA00007306"/>
    </source>
</evidence>
<organism evidence="11 12">
    <name type="scientific">Piptocephalis cylindrospora</name>
    <dbReference type="NCBI Taxonomy" id="1907219"/>
    <lineage>
        <taxon>Eukaryota</taxon>
        <taxon>Fungi</taxon>
        <taxon>Fungi incertae sedis</taxon>
        <taxon>Zoopagomycota</taxon>
        <taxon>Zoopagomycotina</taxon>
        <taxon>Zoopagomycetes</taxon>
        <taxon>Zoopagales</taxon>
        <taxon>Piptocephalidaceae</taxon>
        <taxon>Piptocephalis</taxon>
    </lineage>
</organism>
<evidence type="ECO:0000256" key="8">
    <source>
        <dbReference type="ARBA" id="ARBA00023242"/>
    </source>
</evidence>
<dbReference type="Pfam" id="PF24105">
    <property type="entry name" value="Beta-prop_CAF1B_HIR1"/>
    <property type="match status" value="1"/>
</dbReference>
<evidence type="ECO:0000256" key="6">
    <source>
        <dbReference type="ARBA" id="ARBA00022853"/>
    </source>
</evidence>
<keyword evidence="6" id="KW-0156">Chromatin regulator</keyword>
<proteinExistence type="inferred from homology"/>
<dbReference type="InterPro" id="IPR036322">
    <property type="entry name" value="WD40_repeat_dom_sf"/>
</dbReference>
<keyword evidence="3 9" id="KW-0853">WD repeat</keyword>
<dbReference type="SUPFAM" id="SSF50978">
    <property type="entry name" value="WD40 repeat-like"/>
    <property type="match status" value="1"/>
</dbReference>
<dbReference type="InterPro" id="IPR045145">
    <property type="entry name" value="PTHR15271"/>
</dbReference>
<dbReference type="GO" id="GO:0006281">
    <property type="term" value="P:DNA repair"/>
    <property type="evidence" value="ECO:0007669"/>
    <property type="project" value="UniProtKB-KW"/>
</dbReference>
<feature type="repeat" description="WD" evidence="9">
    <location>
        <begin position="61"/>
        <end position="92"/>
    </location>
</feature>
<feature type="non-terminal residue" evidence="11">
    <location>
        <position position="397"/>
    </location>
</feature>
<dbReference type="InterPro" id="IPR055410">
    <property type="entry name" value="Beta-prop_CAF1B_HIR1"/>
</dbReference>
<reference evidence="12" key="1">
    <citation type="journal article" date="2018" name="Nat. Microbiol.">
        <title>Leveraging single-cell genomics to expand the fungal tree of life.</title>
        <authorList>
            <person name="Ahrendt S.R."/>
            <person name="Quandt C.A."/>
            <person name="Ciobanu D."/>
            <person name="Clum A."/>
            <person name="Salamov A."/>
            <person name="Andreopoulos B."/>
            <person name="Cheng J.F."/>
            <person name="Woyke T."/>
            <person name="Pelin A."/>
            <person name="Henrissat B."/>
            <person name="Reynolds N.K."/>
            <person name="Benny G.L."/>
            <person name="Smith M.E."/>
            <person name="James T.Y."/>
            <person name="Grigoriev I.V."/>
        </authorList>
    </citation>
    <scope>NUCLEOTIDE SEQUENCE [LARGE SCALE GENOMIC DNA]</scope>
</reference>
<keyword evidence="12" id="KW-1185">Reference proteome</keyword>
<dbReference type="Proteomes" id="UP000267251">
    <property type="component" value="Unassembled WGS sequence"/>
</dbReference>
<evidence type="ECO:0000313" key="11">
    <source>
        <dbReference type="EMBL" id="RKP14701.1"/>
    </source>
</evidence>
<evidence type="ECO:0000256" key="7">
    <source>
        <dbReference type="ARBA" id="ARBA00023204"/>
    </source>
</evidence>
<keyword evidence="5" id="KW-0227">DNA damage</keyword>
<dbReference type="GO" id="GO:0006334">
    <property type="term" value="P:nucleosome assembly"/>
    <property type="evidence" value="ECO:0007669"/>
    <property type="project" value="TreeGrafter"/>
</dbReference>
<dbReference type="InterPro" id="IPR015943">
    <property type="entry name" value="WD40/YVTN_repeat-like_dom_sf"/>
</dbReference>
<feature type="domain" description="CAF1B/HIR1 beta-propeller" evidence="10">
    <location>
        <begin position="1"/>
        <end position="394"/>
    </location>
</feature>
<dbReference type="AlphaFoldDB" id="A0A4P9Y8L6"/>
<dbReference type="SMART" id="SM00320">
    <property type="entry name" value="WD40"/>
    <property type="match status" value="5"/>
</dbReference>
<evidence type="ECO:0000256" key="3">
    <source>
        <dbReference type="ARBA" id="ARBA00022574"/>
    </source>
</evidence>
<feature type="repeat" description="WD" evidence="9">
    <location>
        <begin position="122"/>
        <end position="163"/>
    </location>
</feature>
<comment type="similarity">
    <text evidence="2">Belongs to the WD repeat HIR1 family.</text>
</comment>